<dbReference type="OrthoDB" id="7427399at2"/>
<name>A0A418NH57_9SPHN</name>
<dbReference type="AlphaFoldDB" id="A0A418NH57"/>
<protein>
    <submittedName>
        <fullName evidence="1">Uncharacterized protein</fullName>
    </submittedName>
</protein>
<comment type="caution">
    <text evidence="1">The sequence shown here is derived from an EMBL/GenBank/DDBJ whole genome shotgun (WGS) entry which is preliminary data.</text>
</comment>
<proteinExistence type="predicted"/>
<keyword evidence="2" id="KW-1185">Reference proteome</keyword>
<gene>
    <name evidence="1" type="ORF">D2V04_08805</name>
</gene>
<organism evidence="1 2">
    <name type="scientific">Pelagerythrobacter aerophilus</name>
    <dbReference type="NCBI Taxonomy" id="2306995"/>
    <lineage>
        <taxon>Bacteria</taxon>
        <taxon>Pseudomonadati</taxon>
        <taxon>Pseudomonadota</taxon>
        <taxon>Alphaproteobacteria</taxon>
        <taxon>Sphingomonadales</taxon>
        <taxon>Erythrobacteraceae</taxon>
        <taxon>Pelagerythrobacter</taxon>
    </lineage>
</organism>
<reference evidence="1 2" key="1">
    <citation type="submission" date="2018-08" db="EMBL/GenBank/DDBJ databases">
        <title>Altererythrobacter sp.Ery1 and Ery12, the genome sequencing of novel strains in genus Alterythrobacter.</title>
        <authorList>
            <person name="Cheng H."/>
            <person name="Wu Y.-H."/>
            <person name="Fang C."/>
            <person name="Xu X.-W."/>
        </authorList>
    </citation>
    <scope>NUCLEOTIDE SEQUENCE [LARGE SCALE GENOMIC DNA]</scope>
    <source>
        <strain evidence="1 2">Ery1</strain>
    </source>
</reference>
<evidence type="ECO:0000313" key="2">
    <source>
        <dbReference type="Proteomes" id="UP000285092"/>
    </source>
</evidence>
<dbReference type="RefSeq" id="WP_119513148.1">
    <property type="nucleotide sequence ID" value="NZ_QXFK01000016.1"/>
</dbReference>
<evidence type="ECO:0000313" key="1">
    <source>
        <dbReference type="EMBL" id="RIV77983.1"/>
    </source>
</evidence>
<sequence length="373" mass="38918">MSGMADRRRGEPLLILVVLLTAWIGGRAMMWEAPPGPLEAMLDGVTRPVLARGAAPRAAPPLTIATQPESNRPLVGPGPLPPKQIVLLERLPIWNPQAATEPPPPASSEVMASHQLLWLAATAQLPVPSDVAALLRARAAAPASRARPPLAVRKPDRWSFDAWLLLRPGETGEAAPGGRLASYGASQAGAVIRYHLAPGSPHRPAAYARATQALAAGKESEFAAGLAARPFAAVPVSVYSELRVTRHGGGEVELRPATFAVTELPPVDLPLGLRGEAYAQAGYVGGKFATAFADGQARVDREVARFDLAKVRAGAGVWGGAQKGAARLDVGPTASLDLEIGDAPARLALDYRWRIAGEAAPGRGIAVTLSTGF</sequence>
<dbReference type="EMBL" id="QXFK01000016">
    <property type="protein sequence ID" value="RIV77983.1"/>
    <property type="molecule type" value="Genomic_DNA"/>
</dbReference>
<accession>A0A418NH57</accession>
<dbReference type="Proteomes" id="UP000285092">
    <property type="component" value="Unassembled WGS sequence"/>
</dbReference>